<dbReference type="Proteomes" id="UP001501495">
    <property type="component" value="Unassembled WGS sequence"/>
</dbReference>
<dbReference type="InterPro" id="IPR036188">
    <property type="entry name" value="FAD/NAD-bd_sf"/>
</dbReference>
<dbReference type="Gene3D" id="3.50.50.60">
    <property type="entry name" value="FAD/NAD(P)-binding domain"/>
    <property type="match status" value="1"/>
</dbReference>
<dbReference type="Gene3D" id="3.30.9.10">
    <property type="entry name" value="D-Amino Acid Oxidase, subunit A, domain 2"/>
    <property type="match status" value="1"/>
</dbReference>
<evidence type="ECO:0000313" key="3">
    <source>
        <dbReference type="EMBL" id="GAA4120895.1"/>
    </source>
</evidence>
<evidence type="ECO:0000256" key="1">
    <source>
        <dbReference type="ARBA" id="ARBA00023002"/>
    </source>
</evidence>
<dbReference type="SUPFAM" id="SSF51905">
    <property type="entry name" value="FAD/NAD(P)-binding domain"/>
    <property type="match status" value="1"/>
</dbReference>
<evidence type="ECO:0000259" key="2">
    <source>
        <dbReference type="Pfam" id="PF01494"/>
    </source>
</evidence>
<dbReference type="PANTHER" id="PTHR43476">
    <property type="entry name" value="3-(3-HYDROXY-PHENYL)PROPIONATE/3-HYDROXYCINNAMIC ACID HYDROXYLASE"/>
    <property type="match status" value="1"/>
</dbReference>
<comment type="caution">
    <text evidence="3">The sequence shown here is derived from an EMBL/GenBank/DDBJ whole genome shotgun (WGS) entry which is preliminary data.</text>
</comment>
<gene>
    <name evidence="3" type="ORF">GCM10022215_25160</name>
</gene>
<dbReference type="PRINTS" id="PR00420">
    <property type="entry name" value="RNGMNOXGNASE"/>
</dbReference>
<organism evidence="3 4">
    <name type="scientific">Nocardioides fonticola</name>
    <dbReference type="NCBI Taxonomy" id="450363"/>
    <lineage>
        <taxon>Bacteria</taxon>
        <taxon>Bacillati</taxon>
        <taxon>Actinomycetota</taxon>
        <taxon>Actinomycetes</taxon>
        <taxon>Propionibacteriales</taxon>
        <taxon>Nocardioidaceae</taxon>
        <taxon>Nocardioides</taxon>
    </lineage>
</organism>
<keyword evidence="1" id="KW-0560">Oxidoreductase</keyword>
<evidence type="ECO:0000313" key="4">
    <source>
        <dbReference type="Proteomes" id="UP001501495"/>
    </source>
</evidence>
<dbReference type="RefSeq" id="WP_344733757.1">
    <property type="nucleotide sequence ID" value="NZ_BAAAZH010000017.1"/>
</dbReference>
<protein>
    <submittedName>
        <fullName evidence="3">Bifunctional 3-(3-hydroxy-phenyl)propionate/3-hydroxycinnamic acid hydroxylase</fullName>
    </submittedName>
</protein>
<sequence length="495" mass="53821">MSEPQVVVVGAGPTGVTAAILLGQRGVRTLVLDRWPDVFPQPRAVHLDDEVYRLLATLGVAEEFAAVSRPGAGLRLMGPDHRTLAQFDRLVQRTSNGFPQATMFDQPELERLLRRRLAELPAVRLIGGAQVHKVVAGAQPIVRYRDEAGVEHELRPEVVLGCDGANSLVRSAIGASMRDLGFPARRWLVVDVATDRDLGQWEGVHQVCDSTRAGTYMRIGERRYRWEFRLHDDETAVDFADVSRLEPLIAPWVGSADGLEVLRCAEYEFRAQIADRWRNGRVLLLGDAAHLTPPFIGQGMGAGLRDAHNLAWKIADVLEGRLPEQVLDSYQQERAPHARAMIRLASMVGVAMTGGGRVGDLLRGVVVPVLPHLPGLRSRLLDSTTPRLSRSALVARRRGDRLAGSLCPNVTLLDGTRLDDAPGHRTLVRRGAPPPHGCPVVDVAGHRELVAWMGRAAWVRLRPDGVVAESGPPGAHGTLVALRPRAADAVLPAGG</sequence>
<accession>A0ABP7XLR0</accession>
<reference evidence="4" key="1">
    <citation type="journal article" date="2019" name="Int. J. Syst. Evol. Microbiol.">
        <title>The Global Catalogue of Microorganisms (GCM) 10K type strain sequencing project: providing services to taxonomists for standard genome sequencing and annotation.</title>
        <authorList>
            <consortium name="The Broad Institute Genomics Platform"/>
            <consortium name="The Broad Institute Genome Sequencing Center for Infectious Disease"/>
            <person name="Wu L."/>
            <person name="Ma J."/>
        </authorList>
    </citation>
    <scope>NUCLEOTIDE SEQUENCE [LARGE SCALE GENOMIC DNA]</scope>
    <source>
        <strain evidence="4">JCM 16703</strain>
    </source>
</reference>
<proteinExistence type="predicted"/>
<keyword evidence="4" id="KW-1185">Reference proteome</keyword>
<dbReference type="EMBL" id="BAAAZH010000017">
    <property type="protein sequence ID" value="GAA4120895.1"/>
    <property type="molecule type" value="Genomic_DNA"/>
</dbReference>
<dbReference type="InterPro" id="IPR050631">
    <property type="entry name" value="PheA/TfdB_FAD_monoxygenase"/>
</dbReference>
<dbReference type="Pfam" id="PF01494">
    <property type="entry name" value="FAD_binding_3"/>
    <property type="match status" value="1"/>
</dbReference>
<dbReference type="PANTHER" id="PTHR43476:SF3">
    <property type="entry name" value="FAD-BINDING MONOOXYGENASE"/>
    <property type="match status" value="1"/>
</dbReference>
<name>A0ABP7XLR0_9ACTN</name>
<dbReference type="NCBIfam" id="NF004829">
    <property type="entry name" value="PRK06183.1-3"/>
    <property type="match status" value="1"/>
</dbReference>
<feature type="domain" description="FAD-binding" evidence="2">
    <location>
        <begin position="5"/>
        <end position="344"/>
    </location>
</feature>
<dbReference type="InterPro" id="IPR002938">
    <property type="entry name" value="FAD-bd"/>
</dbReference>